<dbReference type="VEuPathDB" id="TrichDB:TVAGG3_0608040"/>
<protein>
    <recommendedName>
        <fullName evidence="3">Myb-like domain-containing protein</fullName>
    </recommendedName>
</protein>
<dbReference type="EMBL" id="DS113223">
    <property type="protein sequence ID" value="EAY18045.1"/>
    <property type="molecule type" value="Genomic_DNA"/>
</dbReference>
<reference evidence="1" key="1">
    <citation type="submission" date="2006-10" db="EMBL/GenBank/DDBJ databases">
        <authorList>
            <person name="Amadeo P."/>
            <person name="Zhao Q."/>
            <person name="Wortman J."/>
            <person name="Fraser-Liggett C."/>
            <person name="Carlton J."/>
        </authorList>
    </citation>
    <scope>NUCLEOTIDE SEQUENCE</scope>
    <source>
        <strain evidence="1">G3</strain>
    </source>
</reference>
<dbReference type="GO" id="GO:0000978">
    <property type="term" value="F:RNA polymerase II cis-regulatory region sequence-specific DNA binding"/>
    <property type="evidence" value="ECO:0000318"/>
    <property type="project" value="GO_Central"/>
</dbReference>
<organism evidence="1 2">
    <name type="scientific">Trichomonas vaginalis (strain ATCC PRA-98 / G3)</name>
    <dbReference type="NCBI Taxonomy" id="412133"/>
    <lineage>
        <taxon>Eukaryota</taxon>
        <taxon>Metamonada</taxon>
        <taxon>Parabasalia</taxon>
        <taxon>Trichomonadida</taxon>
        <taxon>Trichomonadidae</taxon>
        <taxon>Trichomonas</taxon>
    </lineage>
</organism>
<dbReference type="Proteomes" id="UP000001542">
    <property type="component" value="Unassembled WGS sequence"/>
</dbReference>
<dbReference type="GO" id="GO:0000981">
    <property type="term" value="F:DNA-binding transcription factor activity, RNA polymerase II-specific"/>
    <property type="evidence" value="ECO:0000318"/>
    <property type="project" value="GO_Central"/>
</dbReference>
<sequence>MSEEKITSDDLIFQYGIEEGDNVDWEKVAKMIGPSVTAEQVKNRFNQLCYNMARWSEEEIRILKELKGIQNKSERKARIQEHFPNRSYKSCIVKLNRL</sequence>
<dbReference type="SUPFAM" id="SSF46689">
    <property type="entry name" value="Homeodomain-like"/>
    <property type="match status" value="1"/>
</dbReference>
<dbReference type="RefSeq" id="XP_001579031.1">
    <property type="nucleotide sequence ID" value="XM_001578981.1"/>
</dbReference>
<reference evidence="1" key="2">
    <citation type="journal article" date="2007" name="Science">
        <title>Draft genome sequence of the sexually transmitted pathogen Trichomonas vaginalis.</title>
        <authorList>
            <person name="Carlton J.M."/>
            <person name="Hirt R.P."/>
            <person name="Silva J.C."/>
            <person name="Delcher A.L."/>
            <person name="Schatz M."/>
            <person name="Zhao Q."/>
            <person name="Wortman J.R."/>
            <person name="Bidwell S.L."/>
            <person name="Alsmark U.C.M."/>
            <person name="Besteiro S."/>
            <person name="Sicheritz-Ponten T."/>
            <person name="Noel C.J."/>
            <person name="Dacks J.B."/>
            <person name="Foster P.G."/>
            <person name="Simillion C."/>
            <person name="Van de Peer Y."/>
            <person name="Miranda-Saavedra D."/>
            <person name="Barton G.J."/>
            <person name="Westrop G.D."/>
            <person name="Mueller S."/>
            <person name="Dessi D."/>
            <person name="Fiori P.L."/>
            <person name="Ren Q."/>
            <person name="Paulsen I."/>
            <person name="Zhang H."/>
            <person name="Bastida-Corcuera F.D."/>
            <person name="Simoes-Barbosa A."/>
            <person name="Brown M.T."/>
            <person name="Hayes R.D."/>
            <person name="Mukherjee M."/>
            <person name="Okumura C.Y."/>
            <person name="Schneider R."/>
            <person name="Smith A.J."/>
            <person name="Vanacova S."/>
            <person name="Villalvazo M."/>
            <person name="Haas B.J."/>
            <person name="Pertea M."/>
            <person name="Feldblyum T.V."/>
            <person name="Utterback T.R."/>
            <person name="Shu C.L."/>
            <person name="Osoegawa K."/>
            <person name="de Jong P.J."/>
            <person name="Hrdy I."/>
            <person name="Horvathova L."/>
            <person name="Zubacova Z."/>
            <person name="Dolezal P."/>
            <person name="Malik S.B."/>
            <person name="Logsdon J.M. Jr."/>
            <person name="Henze K."/>
            <person name="Gupta A."/>
            <person name="Wang C.C."/>
            <person name="Dunne R.L."/>
            <person name="Upcroft J.A."/>
            <person name="Upcroft P."/>
            <person name="White O."/>
            <person name="Salzberg S.L."/>
            <person name="Tang P."/>
            <person name="Chiu C.-H."/>
            <person name="Lee Y.-S."/>
            <person name="Embley T.M."/>
            <person name="Coombs G.H."/>
            <person name="Mottram J.C."/>
            <person name="Tachezy J."/>
            <person name="Fraser-Liggett C.M."/>
            <person name="Johnson P.J."/>
        </authorList>
    </citation>
    <scope>NUCLEOTIDE SEQUENCE [LARGE SCALE GENOMIC DNA]</scope>
    <source>
        <strain evidence="1">G3</strain>
    </source>
</reference>
<dbReference type="SMR" id="A2DNP2"/>
<evidence type="ECO:0000313" key="1">
    <source>
        <dbReference type="EMBL" id="EAY18045.1"/>
    </source>
</evidence>
<name>A2DNP2_TRIV3</name>
<proteinExistence type="predicted"/>
<dbReference type="VEuPathDB" id="TrichDB:TVAG_113890"/>
<keyword evidence="2" id="KW-1185">Reference proteome</keyword>
<dbReference type="GO" id="GO:0006355">
    <property type="term" value="P:regulation of DNA-templated transcription"/>
    <property type="evidence" value="ECO:0000318"/>
    <property type="project" value="GO_Central"/>
</dbReference>
<evidence type="ECO:0008006" key="3">
    <source>
        <dbReference type="Google" id="ProtNLM"/>
    </source>
</evidence>
<dbReference type="InParanoid" id="A2DNP2"/>
<dbReference type="GO" id="GO:0005634">
    <property type="term" value="C:nucleus"/>
    <property type="evidence" value="ECO:0000318"/>
    <property type="project" value="GO_Central"/>
</dbReference>
<evidence type="ECO:0000313" key="2">
    <source>
        <dbReference type="Proteomes" id="UP000001542"/>
    </source>
</evidence>
<dbReference type="InterPro" id="IPR009057">
    <property type="entry name" value="Homeodomain-like_sf"/>
</dbReference>
<gene>
    <name evidence="1" type="ORF">TVAG_113890</name>
</gene>
<accession>A2DNP2</accession>
<dbReference type="AlphaFoldDB" id="A2DNP2"/>
<dbReference type="KEGG" id="tva:5463549"/>